<feature type="domain" description="Thiamine pyrophosphate enzyme N-terminal TPP-binding" evidence="14">
    <location>
        <begin position="5"/>
        <end position="118"/>
    </location>
</feature>
<dbReference type="InterPro" id="IPR039368">
    <property type="entry name" value="AHAS_TPP"/>
</dbReference>
<dbReference type="InterPro" id="IPR012000">
    <property type="entry name" value="Thiamin_PyroP_enz_cen_dom"/>
</dbReference>
<dbReference type="EC" id="2.2.1.6" evidence="4 11"/>
<dbReference type="InterPro" id="IPR045229">
    <property type="entry name" value="TPP_enz"/>
</dbReference>
<evidence type="ECO:0000256" key="2">
    <source>
        <dbReference type="ARBA" id="ARBA00005025"/>
    </source>
</evidence>
<evidence type="ECO:0000256" key="1">
    <source>
        <dbReference type="ARBA" id="ARBA00004974"/>
    </source>
</evidence>
<comment type="pathway">
    <text evidence="2 11">Amino-acid biosynthesis; L-valine biosynthesis; L-valine from pyruvate: step 1/4.</text>
</comment>
<evidence type="ECO:0000256" key="5">
    <source>
        <dbReference type="ARBA" id="ARBA00022605"/>
    </source>
</evidence>
<keyword evidence="7 11" id="KW-0479">Metal-binding</keyword>
<dbReference type="Gene3D" id="3.40.50.970">
    <property type="match status" value="2"/>
</dbReference>
<dbReference type="NCBIfam" id="TIGR00118">
    <property type="entry name" value="acolac_lg"/>
    <property type="match status" value="1"/>
</dbReference>
<dbReference type="SUPFAM" id="SSF52467">
    <property type="entry name" value="DHS-like NAD/FAD-binding domain"/>
    <property type="match status" value="1"/>
</dbReference>
<gene>
    <name evidence="15" type="primary">ilvB</name>
    <name evidence="15" type="ORF">GTA51_13465</name>
</gene>
<dbReference type="InterPro" id="IPR011766">
    <property type="entry name" value="TPP_enzyme_TPP-bd"/>
</dbReference>
<evidence type="ECO:0000259" key="12">
    <source>
        <dbReference type="Pfam" id="PF00205"/>
    </source>
</evidence>
<evidence type="ECO:0000256" key="10">
    <source>
        <dbReference type="ARBA" id="ARBA00023304"/>
    </source>
</evidence>
<evidence type="ECO:0000313" key="15">
    <source>
        <dbReference type="EMBL" id="MYL84136.1"/>
    </source>
</evidence>
<dbReference type="GO" id="GO:0003984">
    <property type="term" value="F:acetolactate synthase activity"/>
    <property type="evidence" value="ECO:0007669"/>
    <property type="project" value="UniProtKB-EC"/>
</dbReference>
<dbReference type="InterPro" id="IPR029061">
    <property type="entry name" value="THDP-binding"/>
</dbReference>
<dbReference type="InterPro" id="IPR012846">
    <property type="entry name" value="Acetolactate_synth_lsu"/>
</dbReference>
<reference evidence="15 16" key="1">
    <citation type="submission" date="2020-01" db="EMBL/GenBank/DDBJ databases">
        <title>Genome sequence of Desulfovibrio aerotolerans DSM 16695(T).</title>
        <authorList>
            <person name="Karnachuk O."/>
            <person name="Avakyan M."/>
            <person name="Mardanov A."/>
            <person name="Kadnikov V."/>
            <person name="Ravin N."/>
        </authorList>
    </citation>
    <scope>NUCLEOTIDE SEQUENCE [LARGE SCALE GENOMIC DNA]</scope>
    <source>
        <strain evidence="15 16">DSM 16695</strain>
    </source>
</reference>
<comment type="cofactor">
    <cofactor evidence="11">
        <name>thiamine diphosphate</name>
        <dbReference type="ChEBI" id="CHEBI:58937"/>
    </cofactor>
    <text evidence="11">Binds 1 thiamine pyrophosphate per subunit.</text>
</comment>
<dbReference type="GO" id="GO:0009099">
    <property type="term" value="P:L-valine biosynthetic process"/>
    <property type="evidence" value="ECO:0007669"/>
    <property type="project" value="UniProtKB-UniPathway"/>
</dbReference>
<evidence type="ECO:0000256" key="7">
    <source>
        <dbReference type="ARBA" id="ARBA00022723"/>
    </source>
</evidence>
<dbReference type="SUPFAM" id="SSF52518">
    <property type="entry name" value="Thiamin diphosphate-binding fold (THDP-binding)"/>
    <property type="match status" value="2"/>
</dbReference>
<dbReference type="Pfam" id="PF02775">
    <property type="entry name" value="TPP_enzyme_C"/>
    <property type="match status" value="1"/>
</dbReference>
<dbReference type="GO" id="GO:0005948">
    <property type="term" value="C:acetolactate synthase complex"/>
    <property type="evidence" value="ECO:0007669"/>
    <property type="project" value="TreeGrafter"/>
</dbReference>
<keyword evidence="5 11" id="KW-0028">Amino-acid biosynthesis</keyword>
<keyword evidence="9 11" id="KW-0786">Thiamine pyrophosphate</keyword>
<accession>A0A7C9NKM0</accession>
<dbReference type="GO" id="GO:0050660">
    <property type="term" value="F:flavin adenine dinucleotide binding"/>
    <property type="evidence" value="ECO:0007669"/>
    <property type="project" value="InterPro"/>
</dbReference>
<evidence type="ECO:0000256" key="11">
    <source>
        <dbReference type="RuleBase" id="RU003591"/>
    </source>
</evidence>
<dbReference type="GO" id="GO:0009097">
    <property type="term" value="P:isoleucine biosynthetic process"/>
    <property type="evidence" value="ECO:0007669"/>
    <property type="project" value="UniProtKB-UniPathway"/>
</dbReference>
<dbReference type="Gene3D" id="3.40.50.1220">
    <property type="entry name" value="TPP-binding domain"/>
    <property type="match status" value="1"/>
</dbReference>
<dbReference type="Proteomes" id="UP000482487">
    <property type="component" value="Unassembled WGS sequence"/>
</dbReference>
<keyword evidence="8 11" id="KW-0460">Magnesium</keyword>
<dbReference type="CDD" id="cd07035">
    <property type="entry name" value="TPP_PYR_POX_like"/>
    <property type="match status" value="1"/>
</dbReference>
<dbReference type="FunFam" id="3.40.50.1220:FF:000008">
    <property type="entry name" value="Acetolactate synthase"/>
    <property type="match status" value="1"/>
</dbReference>
<feature type="domain" description="Thiamine pyrophosphate enzyme central" evidence="12">
    <location>
        <begin position="195"/>
        <end position="327"/>
    </location>
</feature>
<comment type="pathway">
    <text evidence="1 11">Amino-acid biosynthesis; L-isoleucine biosynthesis; L-isoleucine from 2-oxobutanoate: step 1/4.</text>
</comment>
<keyword evidence="16" id="KW-1185">Reference proteome</keyword>
<dbReference type="InterPro" id="IPR012001">
    <property type="entry name" value="Thiamin_PyroP_enz_TPP-bd_dom"/>
</dbReference>
<evidence type="ECO:0000256" key="3">
    <source>
        <dbReference type="ARBA" id="ARBA00007812"/>
    </source>
</evidence>
<proteinExistence type="inferred from homology"/>
<evidence type="ECO:0000256" key="6">
    <source>
        <dbReference type="ARBA" id="ARBA00022679"/>
    </source>
</evidence>
<dbReference type="PANTHER" id="PTHR18968">
    <property type="entry name" value="THIAMINE PYROPHOSPHATE ENZYMES"/>
    <property type="match status" value="1"/>
</dbReference>
<dbReference type="RefSeq" id="WP_160961865.1">
    <property type="nucleotide sequence ID" value="NZ_WVUD01000025.1"/>
</dbReference>
<dbReference type="CDD" id="cd02015">
    <property type="entry name" value="TPP_AHAS"/>
    <property type="match status" value="1"/>
</dbReference>
<sequence>MTRLTGARIIAQSLCRHGITTVAGIPGGANLPLFDALAETPIRIVLARHEQGAGFIAQGMARVTGRAQVCLATSGPGVMNLLTAIADAKADSVPLVCITGQVPRSLLGTDAFQEVDVYGLTIPIAKHNVLVRRAADLPRVMAEAFALATSGRPGPVVVDVPRDVQTEAVELGAWPASAGPKGPAGSGLPEPGDLAFAAALLARCERPLLYCGGGAAKAGEAIAALAETLDAPVVTTLMGLGLLPPNHPRLAGMIGMHGAPTANHLLARCDMLVAVGARFDDRATGDAKRFCPGASVVHIDIDPAEHHKNRQAHVALAGDAGRVLAALLPLLPARSRPAWTAIRERLAREHPFALPGIDDPKSPYGVLAAAAGMLGPDAVVATDVGQNQMRAAQAWPCHRPGRFLTSGGLGTMGFGLPAAIGAALAEPGRPVACVTGDGGLLMNVQELATLAELGLPVKILLMDNGVLGLVRQQQALFVGGRYTASTFTARPNFTALAASFGIAALDLEPCRDGRAALAAALAAPGPALVRLPVDPDAHVYPMVPPGAANHEMILENRHAHA</sequence>
<dbReference type="EMBL" id="WVUD01000025">
    <property type="protein sequence ID" value="MYL84136.1"/>
    <property type="molecule type" value="Genomic_DNA"/>
</dbReference>
<dbReference type="Pfam" id="PF00205">
    <property type="entry name" value="TPP_enzyme_M"/>
    <property type="match status" value="1"/>
</dbReference>
<comment type="similarity">
    <text evidence="3 11">Belongs to the TPP enzyme family.</text>
</comment>
<organism evidence="15 16">
    <name type="scientific">Solidesulfovibrio aerotolerans</name>
    <dbReference type="NCBI Taxonomy" id="295255"/>
    <lineage>
        <taxon>Bacteria</taxon>
        <taxon>Pseudomonadati</taxon>
        <taxon>Thermodesulfobacteriota</taxon>
        <taxon>Desulfovibrionia</taxon>
        <taxon>Desulfovibrionales</taxon>
        <taxon>Desulfovibrionaceae</taxon>
        <taxon>Solidesulfovibrio</taxon>
    </lineage>
</organism>
<dbReference type="PANTHER" id="PTHR18968:SF170">
    <property type="entry name" value="ACETOLACTATE SYNTHASE ISOZYME 1 LARGE SUBUNIT"/>
    <property type="match status" value="1"/>
</dbReference>
<dbReference type="InterPro" id="IPR029035">
    <property type="entry name" value="DHS-like_NAD/FAD-binding_dom"/>
</dbReference>
<comment type="cofactor">
    <cofactor evidence="11">
        <name>Mg(2+)</name>
        <dbReference type="ChEBI" id="CHEBI:18420"/>
    </cofactor>
    <text evidence="11">Binds 1 Mg(2+) ion per subunit.</text>
</comment>
<name>A0A7C9NKM0_9BACT</name>
<keyword evidence="10 11" id="KW-0100">Branched-chain amino acid biosynthesis</keyword>
<comment type="catalytic activity">
    <reaction evidence="11">
        <text>2 pyruvate + H(+) = (2S)-2-acetolactate + CO2</text>
        <dbReference type="Rhea" id="RHEA:25249"/>
        <dbReference type="ChEBI" id="CHEBI:15361"/>
        <dbReference type="ChEBI" id="CHEBI:15378"/>
        <dbReference type="ChEBI" id="CHEBI:16526"/>
        <dbReference type="ChEBI" id="CHEBI:58476"/>
        <dbReference type="EC" id="2.2.1.6"/>
    </reaction>
</comment>
<dbReference type="Pfam" id="PF02776">
    <property type="entry name" value="TPP_enzyme_N"/>
    <property type="match status" value="1"/>
</dbReference>
<evidence type="ECO:0000313" key="16">
    <source>
        <dbReference type="Proteomes" id="UP000482487"/>
    </source>
</evidence>
<comment type="caution">
    <text evidence="15">The sequence shown here is derived from an EMBL/GenBank/DDBJ whole genome shotgun (WGS) entry which is preliminary data.</text>
</comment>
<dbReference type="UniPathway" id="UPA00047">
    <property type="reaction ID" value="UER00055"/>
</dbReference>
<feature type="domain" description="Thiamine pyrophosphate enzyme TPP-binding" evidence="13">
    <location>
        <begin position="383"/>
        <end position="529"/>
    </location>
</feature>
<dbReference type="AlphaFoldDB" id="A0A7C9NKM0"/>
<evidence type="ECO:0000259" key="14">
    <source>
        <dbReference type="Pfam" id="PF02776"/>
    </source>
</evidence>
<evidence type="ECO:0000256" key="8">
    <source>
        <dbReference type="ARBA" id="ARBA00022842"/>
    </source>
</evidence>
<dbReference type="GO" id="GO:0000287">
    <property type="term" value="F:magnesium ion binding"/>
    <property type="evidence" value="ECO:0007669"/>
    <property type="project" value="UniProtKB-UniRule"/>
</dbReference>
<dbReference type="UniPathway" id="UPA00049">
    <property type="reaction ID" value="UER00059"/>
</dbReference>
<evidence type="ECO:0000256" key="9">
    <source>
        <dbReference type="ARBA" id="ARBA00023052"/>
    </source>
</evidence>
<evidence type="ECO:0000256" key="4">
    <source>
        <dbReference type="ARBA" id="ARBA00013145"/>
    </source>
</evidence>
<evidence type="ECO:0000259" key="13">
    <source>
        <dbReference type="Pfam" id="PF02775"/>
    </source>
</evidence>
<dbReference type="GO" id="GO:0030976">
    <property type="term" value="F:thiamine pyrophosphate binding"/>
    <property type="evidence" value="ECO:0007669"/>
    <property type="project" value="UniProtKB-UniRule"/>
</dbReference>
<keyword evidence="6 11" id="KW-0808">Transferase</keyword>
<dbReference type="OrthoDB" id="2254214at2"/>
<protein>
    <recommendedName>
        <fullName evidence="4 11">Acetolactate synthase</fullName>
        <ecNumber evidence="4 11">2.2.1.6</ecNumber>
    </recommendedName>
</protein>
<dbReference type="FunFam" id="3.40.50.970:FF:000007">
    <property type="entry name" value="Acetolactate synthase"/>
    <property type="match status" value="1"/>
</dbReference>